<organism evidence="3 4">
    <name type="scientific">Sulfuriferula plumbiphila</name>
    <dbReference type="NCBI Taxonomy" id="171865"/>
    <lineage>
        <taxon>Bacteria</taxon>
        <taxon>Pseudomonadati</taxon>
        <taxon>Pseudomonadota</taxon>
        <taxon>Betaproteobacteria</taxon>
        <taxon>Nitrosomonadales</taxon>
        <taxon>Sulfuricellaceae</taxon>
        <taxon>Sulfuriferula</taxon>
    </lineage>
</organism>
<dbReference type="AlphaFoldDB" id="A0A512L7N7"/>
<dbReference type="PANTHER" id="PTHR35894">
    <property type="entry name" value="GENERAL SECRETION PATHWAY PROTEIN A-RELATED"/>
    <property type="match status" value="1"/>
</dbReference>
<keyword evidence="1" id="KW-0812">Transmembrane</keyword>
<dbReference type="GO" id="GO:0016887">
    <property type="term" value="F:ATP hydrolysis activity"/>
    <property type="evidence" value="ECO:0007669"/>
    <property type="project" value="InterPro"/>
</dbReference>
<dbReference type="Gene3D" id="3.40.50.300">
    <property type="entry name" value="P-loop containing nucleotide triphosphate hydrolases"/>
    <property type="match status" value="1"/>
</dbReference>
<keyword evidence="1" id="KW-0472">Membrane</keyword>
<keyword evidence="1" id="KW-1133">Transmembrane helix</keyword>
<evidence type="ECO:0000313" key="4">
    <source>
        <dbReference type="Proteomes" id="UP000321337"/>
    </source>
</evidence>
<feature type="transmembrane region" description="Helical" evidence="1">
    <location>
        <begin position="302"/>
        <end position="324"/>
    </location>
</feature>
<accession>A0A512L7N7</accession>
<comment type="caution">
    <text evidence="3">The sequence shown here is derived from an EMBL/GenBank/DDBJ whole genome shotgun (WGS) entry which is preliminary data.</text>
</comment>
<protein>
    <submittedName>
        <fullName evidence="3">MSHA biogenesis protein MshM</fullName>
    </submittedName>
</protein>
<name>A0A512L7N7_9PROT</name>
<dbReference type="InterPro" id="IPR027417">
    <property type="entry name" value="P-loop_NTPase"/>
</dbReference>
<evidence type="ECO:0000256" key="1">
    <source>
        <dbReference type="SAM" id="Phobius"/>
    </source>
</evidence>
<feature type="domain" description="ORC1/DEAH AAA+ ATPase" evidence="2">
    <location>
        <begin position="43"/>
        <end position="199"/>
    </location>
</feature>
<dbReference type="InterPro" id="IPR052026">
    <property type="entry name" value="ExeA_AAA_ATPase_DNA-bind"/>
</dbReference>
<evidence type="ECO:0000259" key="2">
    <source>
        <dbReference type="Pfam" id="PF13401"/>
    </source>
</evidence>
<proteinExistence type="predicted"/>
<dbReference type="InterPro" id="IPR049945">
    <property type="entry name" value="AAA_22"/>
</dbReference>
<sequence>MTMYLAHFGLREAPFGITPDTSFFFACADYQEALNTLLVAVRNGEGFIKITGEVGTGKTLLCRQFLASVNKERSAVAASGTEPNQAPAAATPSGTTQRFVTAYIPNPYLTPHTLLLALADELGVVLEQDVDQHHLLKSLTAALLDFARQDKQVVLCLDEAQAMPLESLEAMRLLTNLETEKRKLLQIVLFGQPELNQKLQQNSIRQLNQRITFHHHLGPLRRDDMDYYLSHRLNVAGFQGGRLFSRRAVRQLYAASGGIPRLVNILAHKALMLTYGEGRQQVRARHVRAARKDTVAAKNSLWRWWVMAAALLLIAGSTLGWVVLR</sequence>
<evidence type="ECO:0000313" key="3">
    <source>
        <dbReference type="EMBL" id="GEP30472.1"/>
    </source>
</evidence>
<reference evidence="3 4" key="1">
    <citation type="submission" date="2019-07" db="EMBL/GenBank/DDBJ databases">
        <title>Whole genome shotgun sequence of Thiobacillus plumbophilus NBRC 107929.</title>
        <authorList>
            <person name="Hosoyama A."/>
            <person name="Uohara A."/>
            <person name="Ohji S."/>
            <person name="Ichikawa N."/>
        </authorList>
    </citation>
    <scope>NUCLEOTIDE SEQUENCE [LARGE SCALE GENOMIC DNA]</scope>
    <source>
        <strain evidence="3 4">NBRC 107929</strain>
    </source>
</reference>
<dbReference type="Pfam" id="PF13401">
    <property type="entry name" value="AAA_22"/>
    <property type="match status" value="1"/>
</dbReference>
<dbReference type="EMBL" id="BKAD01000014">
    <property type="protein sequence ID" value="GEP30472.1"/>
    <property type="molecule type" value="Genomic_DNA"/>
</dbReference>
<dbReference type="Proteomes" id="UP000321337">
    <property type="component" value="Unassembled WGS sequence"/>
</dbReference>
<dbReference type="PANTHER" id="PTHR35894:SF7">
    <property type="entry name" value="GENERAL SECRETION PATHWAY PROTEIN A-RELATED"/>
    <property type="match status" value="1"/>
</dbReference>
<dbReference type="SUPFAM" id="SSF52540">
    <property type="entry name" value="P-loop containing nucleoside triphosphate hydrolases"/>
    <property type="match status" value="1"/>
</dbReference>
<gene>
    <name evidence="3" type="primary">mshM</name>
    <name evidence="3" type="ORF">TPL01_16100</name>
</gene>
<keyword evidence="4" id="KW-1185">Reference proteome</keyword>